<dbReference type="AlphaFoldDB" id="A0A7Z2NVJ7"/>
<evidence type="ECO:0008006" key="3">
    <source>
        <dbReference type="Google" id="ProtNLM"/>
    </source>
</evidence>
<dbReference type="RefSeq" id="WP_160592445.1">
    <property type="nucleotide sequence ID" value="NZ_CP047895.1"/>
</dbReference>
<proteinExistence type="predicted"/>
<dbReference type="PANTHER" id="PTHR30451:SF5">
    <property type="entry name" value="SLR0019 PROTEIN"/>
    <property type="match status" value="1"/>
</dbReference>
<evidence type="ECO:0000313" key="2">
    <source>
        <dbReference type="Proteomes" id="UP000464468"/>
    </source>
</evidence>
<dbReference type="InterPro" id="IPR000015">
    <property type="entry name" value="Fimb_usher"/>
</dbReference>
<reference evidence="1 2" key="1">
    <citation type="submission" date="2020-01" db="EMBL/GenBank/DDBJ databases">
        <title>Sphingomonas sp. C33 whole genome sequece.</title>
        <authorList>
            <person name="Park C."/>
        </authorList>
    </citation>
    <scope>NUCLEOTIDE SEQUENCE [LARGE SCALE GENOMIC DNA]</scope>
    <source>
        <strain evidence="1 2">C33</strain>
    </source>
</reference>
<dbReference type="EMBL" id="CP047895">
    <property type="protein sequence ID" value="QHL90517.1"/>
    <property type="molecule type" value="Genomic_DNA"/>
</dbReference>
<keyword evidence="2" id="KW-1185">Reference proteome</keyword>
<accession>A0A7Z2NVJ7</accession>
<dbReference type="GO" id="GO:0009279">
    <property type="term" value="C:cell outer membrane"/>
    <property type="evidence" value="ECO:0007669"/>
    <property type="project" value="TreeGrafter"/>
</dbReference>
<organism evidence="1 2">
    <name type="scientific">Sphingomonas changnyeongensis</name>
    <dbReference type="NCBI Taxonomy" id="2698679"/>
    <lineage>
        <taxon>Bacteria</taxon>
        <taxon>Pseudomonadati</taxon>
        <taxon>Pseudomonadota</taxon>
        <taxon>Alphaproteobacteria</taxon>
        <taxon>Sphingomonadales</taxon>
        <taxon>Sphingomonadaceae</taxon>
        <taxon>Sphingomonas</taxon>
    </lineage>
</organism>
<protein>
    <recommendedName>
        <fullName evidence="3">Fimbrial biogenesis outer membrane usher protein</fullName>
    </recommendedName>
</protein>
<dbReference type="GO" id="GO:0009297">
    <property type="term" value="P:pilus assembly"/>
    <property type="evidence" value="ECO:0007669"/>
    <property type="project" value="InterPro"/>
</dbReference>
<dbReference type="PANTHER" id="PTHR30451">
    <property type="entry name" value="OUTER MEMBRANE USHER PROTEIN"/>
    <property type="match status" value="1"/>
</dbReference>
<evidence type="ECO:0000313" key="1">
    <source>
        <dbReference type="EMBL" id="QHL90517.1"/>
    </source>
</evidence>
<sequence>MIMLGASASALGWPLLGDAASAASVQTADADRGGRFEISLPVDLGGRELGQIDAELDAADQIAVDRRQLAELLGPRLPAEIRMRLVSPANGQSRATIAELAELGVPAQFDATALRISIDIPIDRQGAVALRAIDDSASAVGGDYLEARPFSASLTLFGSQNLEWQGEGATARPIGLLGQFASNMGGLSGVSLFGEFARDGEAGGRIRRGNVVLVHDDVDRAVRFSLGDTPVAVAGFQAAPVIGGLSVARSYSELQPFRNIRPGGQFRFQIDRPTLVDIRVNGASIRQMRLDPGQYDVGDFPFLTGQNEVEIYAFDDFNQRLITRFSQFFSANLLRPGLSEFAFSIGVPQQRDRSGGISYSNDEPLATGFFRRGLSEALTLGLNAQANRFGWLTGLEGSWASPIGSFLANLAISSNRESGRGTQALLAYDLNVLDLGAVRNLRANAEVRLISSDFRLVGPRNLGRLENTYKREVRGALSALLPGGVFVGLNGAYLQRRDSGGAEYRVGATASAVLGRFNMTAALETARIAGLGRDTRFVITLLRTLGERSTMRATFDSQQNSAQLQYTRFEAPEVGEYGLDVQLERNDRRWTGSGGARFNANRFQAAVRHDVIRTTRGEPTTTQRSTYSIASQIAFDGNRLALGRPVGPSFAIVSGHPSLEKRAIRVGQGFGRRKPQAQSGLLGPALAPVGALYSPQIINIDVEDLPIGYDPGKVRYDVFPGAATGYGISVGSSASRIVIGRLVDDAGSPVALQVGKLSTIELGRETSEALTFFTDRSGRFTIEGVRPGRYRAAFGTSTPLVIEIEVSPDGIGLLDLGAVTATRGETR</sequence>
<dbReference type="KEGG" id="schy:GVO57_06265"/>
<gene>
    <name evidence="1" type="ORF">GVO57_06265</name>
</gene>
<dbReference type="Proteomes" id="UP000464468">
    <property type="component" value="Chromosome"/>
</dbReference>
<name>A0A7Z2NVJ7_9SPHN</name>
<dbReference type="GO" id="GO:0015473">
    <property type="term" value="F:fimbrial usher porin activity"/>
    <property type="evidence" value="ECO:0007669"/>
    <property type="project" value="InterPro"/>
</dbReference>